<evidence type="ECO:0000256" key="6">
    <source>
        <dbReference type="SAM" id="Phobius"/>
    </source>
</evidence>
<feature type="transmembrane region" description="Helical" evidence="6">
    <location>
        <begin position="34"/>
        <end position="56"/>
    </location>
</feature>
<feature type="domain" description="Translocation and assembly module TamB C-terminal" evidence="7">
    <location>
        <begin position="1064"/>
        <end position="1407"/>
    </location>
</feature>
<dbReference type="OrthoDB" id="7784409at2"/>
<evidence type="ECO:0000259" key="7">
    <source>
        <dbReference type="Pfam" id="PF04357"/>
    </source>
</evidence>
<evidence type="ECO:0000256" key="1">
    <source>
        <dbReference type="ARBA" id="ARBA00004167"/>
    </source>
</evidence>
<accession>A0A4Y8ZV69</accession>
<dbReference type="PANTHER" id="PTHR36985:SF1">
    <property type="entry name" value="TRANSLOCATION AND ASSEMBLY MODULE SUBUNIT TAMB"/>
    <property type="match status" value="1"/>
</dbReference>
<dbReference type="Pfam" id="PF04357">
    <property type="entry name" value="TamB"/>
    <property type="match status" value="1"/>
</dbReference>
<feature type="compositionally biased region" description="Low complexity" evidence="5">
    <location>
        <begin position="1"/>
        <end position="20"/>
    </location>
</feature>
<dbReference type="GO" id="GO:0009306">
    <property type="term" value="P:protein secretion"/>
    <property type="evidence" value="ECO:0007669"/>
    <property type="project" value="InterPro"/>
</dbReference>
<evidence type="ECO:0000256" key="5">
    <source>
        <dbReference type="SAM" id="MobiDB-lite"/>
    </source>
</evidence>
<keyword evidence="3 6" id="KW-1133">Transmembrane helix</keyword>
<comment type="caution">
    <text evidence="8">The sequence shown here is derived from an EMBL/GenBank/DDBJ whole genome shotgun (WGS) entry which is preliminary data.</text>
</comment>
<keyword evidence="9" id="KW-1185">Reference proteome</keyword>
<comment type="subcellular location">
    <subcellularLocation>
        <location evidence="1">Membrane</location>
        <topology evidence="1">Single-pass membrane protein</topology>
    </subcellularLocation>
</comment>
<dbReference type="PANTHER" id="PTHR36985">
    <property type="entry name" value="TRANSLOCATION AND ASSEMBLY MODULE SUBUNIT TAMB"/>
    <property type="match status" value="1"/>
</dbReference>
<sequence length="1407" mass="149202">MDEVVPPTDVAPPEADPPVADRARPRRRRWLSRLAKIIVGLLLALLVLAAGAAILLDTGAGHRFLADRIAALAPNSGLRIHIGRIEGSIWNDTKLRDVRLYDPDGLFAESPLIEVDWQPLGWITNRLIIHDLQADLATLHRLPKLRPSKEPKPVLPGFDIHVGRLEIAQMRLGKAIAGEARTARLSGEADIRAGRALVRLDGVVRGGGDRLVLLLDAEPDRNRFDLDLRLAAPEKGVVGALLGTQRPIGLIVEGDGSWRAWRGTARLDLSGRRTAELALRADEGRYGLSGWAAPAPFWTGKKARLTTPRVDVAGQATFANRRLDGRVSLRSPALKVEAAGALDLGRNRFETVRIGADLLRPRAMFPNMSGQRVRLTALLNGAFDRFNFAYRVTSPRVAFNSTGFEDVRLEGRGRWSRAPVSVPAILVARRVTGVGDVAGGILANLRVQGVLKVTAKQLRGEGLAFTSDKLKGKLSLLVDLVTGRYDVVLSGGVTRYFIPGLGLVDVTSELKVVPNPAGRGTLVTGKGRAWVRRFDNRFLAGLAGGLPQLEADLVRGNDMVLHFRNLRLTAPAIRIVGNGYRRRDGTFFFEGNGRQATYGPFAMSLDGRIDRPRLAIRLASPNAALGLASVLLQLDPTAEGYSYRAVGGSHLGPFTSAGAILLPRNAPALIRIASLDVSNSRASGMLRSDPGGFTGQLDVAGGGLAGRLVFTPWNGMQRIAADIRADNARFAGPPPIAIRSGRLQGVAILDPAGTSLEGSLTARGVSRGAVSIANVSATGSMRGGVGQVKTQISGTRGRNFSFAATADFAPGQIRLSGRGSVDRRDLELTRPALLTREGDGWRLHDASLRFAGGSASVAGLWGSAGTELRARMEAMPLSVLDIGWPELGLGGSASGTLNYRFPADGGQPSGDANLRVRGLTRSGLVLSSRPVDIGVAARLQDGNAGIRAIAVSEGRTIGRAQARLSPIGTHGDITARLAAAPMAAQLRYNGPADTLWRLTGVELLDVSGPVAVGADAGGTLSSPQIRGSLRTEGARVESAVTGMVIEKLSAAGRFGGSRLVLDSFKGATKRGGTVSGRAVFDLAGPKGFGMDIALDAEAAQLLDRDDIRAQVTGPIAIRSDGEDGSISGKVRLVSGSFRLGSVTAAAQLPRLPVREVNRPADERPVARRLTPWRLDLDVDAPNRLSVTGLGINSEWSADLEVAGTVTEPRISGHADLVRGTYDFAGRRFDLARGQIRFLGESPVNPVLDITAEGGVQGLNAVIRVTGRGQRPEISFTSTPALPQDELLSRLLFGTSITNLSAPEALQLAAAVASLNSSGGNLDPINAVRAATGLDRLRIVPADITTGQGTAIAAGKYLGRRVYVEVVTDARGYSATLVEYQITRWLSLLSSISTIGRESVNVRISKDY</sequence>
<protein>
    <submittedName>
        <fullName evidence="8">Translocation/assembly module TamB</fullName>
    </submittedName>
</protein>
<gene>
    <name evidence="8" type="ORF">E2493_07185</name>
</gene>
<keyword evidence="2 6" id="KW-0812">Transmembrane</keyword>
<dbReference type="GO" id="GO:0097347">
    <property type="term" value="C:TAM protein secretion complex"/>
    <property type="evidence" value="ECO:0007669"/>
    <property type="project" value="TreeGrafter"/>
</dbReference>
<evidence type="ECO:0000256" key="3">
    <source>
        <dbReference type="ARBA" id="ARBA00022989"/>
    </source>
</evidence>
<dbReference type="Proteomes" id="UP000298213">
    <property type="component" value="Unassembled WGS sequence"/>
</dbReference>
<evidence type="ECO:0000256" key="2">
    <source>
        <dbReference type="ARBA" id="ARBA00022692"/>
    </source>
</evidence>
<proteinExistence type="predicted"/>
<dbReference type="GO" id="GO:0005886">
    <property type="term" value="C:plasma membrane"/>
    <property type="evidence" value="ECO:0007669"/>
    <property type="project" value="InterPro"/>
</dbReference>
<reference evidence="8 9" key="1">
    <citation type="submission" date="2019-03" db="EMBL/GenBank/DDBJ databases">
        <title>Genome sequence of Sphingomonas sp. 17J27-24.</title>
        <authorList>
            <person name="Kim M."/>
            <person name="Maeng S."/>
            <person name="Sathiyaraj S."/>
        </authorList>
    </citation>
    <scope>NUCLEOTIDE SEQUENCE [LARGE SCALE GENOMIC DNA]</scope>
    <source>
        <strain evidence="8 9">17J27-24</strain>
    </source>
</reference>
<feature type="region of interest" description="Disordered" evidence="5">
    <location>
        <begin position="1"/>
        <end position="22"/>
    </location>
</feature>
<dbReference type="EMBL" id="SPDV01000010">
    <property type="protein sequence ID" value="TFI59025.1"/>
    <property type="molecule type" value="Genomic_DNA"/>
</dbReference>
<keyword evidence="4 6" id="KW-0472">Membrane</keyword>
<dbReference type="RefSeq" id="WP_135085179.1">
    <property type="nucleotide sequence ID" value="NZ_SPDV01000010.1"/>
</dbReference>
<evidence type="ECO:0000313" key="9">
    <source>
        <dbReference type="Proteomes" id="UP000298213"/>
    </source>
</evidence>
<evidence type="ECO:0000256" key="4">
    <source>
        <dbReference type="ARBA" id="ARBA00023136"/>
    </source>
</evidence>
<dbReference type="InterPro" id="IPR007452">
    <property type="entry name" value="TamB_C"/>
</dbReference>
<organism evidence="8 9">
    <name type="scientific">Sphingomonas parva</name>
    <dbReference type="NCBI Taxonomy" id="2555898"/>
    <lineage>
        <taxon>Bacteria</taxon>
        <taxon>Pseudomonadati</taxon>
        <taxon>Pseudomonadota</taxon>
        <taxon>Alphaproteobacteria</taxon>
        <taxon>Sphingomonadales</taxon>
        <taxon>Sphingomonadaceae</taxon>
        <taxon>Sphingomonas</taxon>
    </lineage>
</organism>
<evidence type="ECO:0000313" key="8">
    <source>
        <dbReference type="EMBL" id="TFI59025.1"/>
    </source>
</evidence>
<name>A0A4Y8ZV69_9SPHN</name>